<reference evidence="2 3" key="1">
    <citation type="submission" date="2015-06" db="EMBL/GenBank/DDBJ databases">
        <title>Genome sequencing of Cronobacter sp. strain DJ34 isolated from petroleum contaminated sludge of Duliajan Oil Fields, Assam, India.</title>
        <authorList>
            <person name="Pal S."/>
            <person name="Banerjee T.D."/>
            <person name="Roy A."/>
            <person name="Sar P."/>
            <person name="Kazy S.K."/>
        </authorList>
    </citation>
    <scope>NUCLEOTIDE SEQUENCE [LARGE SCALE GENOMIC DNA]</scope>
    <source>
        <strain evidence="2 3">DJ34</strain>
    </source>
</reference>
<organism evidence="2 3">
    <name type="scientific">Franconibacter pulveris</name>
    <dbReference type="NCBI Taxonomy" id="435910"/>
    <lineage>
        <taxon>Bacteria</taxon>
        <taxon>Pseudomonadati</taxon>
        <taxon>Pseudomonadota</taxon>
        <taxon>Gammaproteobacteria</taxon>
        <taxon>Enterobacterales</taxon>
        <taxon>Enterobacteriaceae</taxon>
        <taxon>Franconibacter</taxon>
    </lineage>
</organism>
<evidence type="ECO:0000259" key="1">
    <source>
        <dbReference type="SMART" id="SM01022"/>
    </source>
</evidence>
<dbReference type="Proteomes" id="UP000037315">
    <property type="component" value="Unassembled WGS sequence"/>
</dbReference>
<dbReference type="AlphaFoldDB" id="A0A0J8Y9E9"/>
<dbReference type="Pfam" id="PF04266">
    <property type="entry name" value="ASCH"/>
    <property type="match status" value="1"/>
</dbReference>
<dbReference type="SMART" id="SM01022">
    <property type="entry name" value="ASCH"/>
    <property type="match status" value="1"/>
</dbReference>
<proteinExistence type="predicted"/>
<dbReference type="PANTHER" id="PTHR39203:SF1">
    <property type="entry name" value="CYTOPLASMIC PROTEIN"/>
    <property type="match status" value="1"/>
</dbReference>
<dbReference type="CDD" id="cd06553">
    <property type="entry name" value="ASCH_Ef3133_like"/>
    <property type="match status" value="1"/>
</dbReference>
<dbReference type="OrthoDB" id="9807542at2"/>
<evidence type="ECO:0000313" key="2">
    <source>
        <dbReference type="EMBL" id="KMV34044.1"/>
    </source>
</evidence>
<dbReference type="InterPro" id="IPR015947">
    <property type="entry name" value="PUA-like_sf"/>
</dbReference>
<dbReference type="EMBL" id="LFEJ01000018">
    <property type="protein sequence ID" value="KMV34044.1"/>
    <property type="molecule type" value="Genomic_DNA"/>
</dbReference>
<gene>
    <name evidence="2" type="ORF">ACH50_14300</name>
</gene>
<name>A0A0J8Y9E9_9ENTR</name>
<dbReference type="InterPro" id="IPR009326">
    <property type="entry name" value="DUF984"/>
</dbReference>
<accession>A0A0J8Y9E9</accession>
<dbReference type="PIRSF" id="PIRSF021320">
    <property type="entry name" value="DUF984"/>
    <property type="match status" value="1"/>
</dbReference>
<dbReference type="Gene3D" id="3.10.400.10">
    <property type="entry name" value="Sulfate adenylyltransferase"/>
    <property type="match status" value="1"/>
</dbReference>
<sequence length="135" mass="15323">MTEDALRQKYPHAFWWSFGDSATMADELAALVISGKKKATCCSLAAFEQEQLRPWVGSYHIVLNGARQPACVIRTVAMQLIRFCDVTAELAQQEGEGDLSLRYWQDAHRAFFEREGTFAPAMELVFERFALIETL</sequence>
<dbReference type="PATRIC" id="fig|1656095.3.peg.757"/>
<keyword evidence="3" id="KW-1185">Reference proteome</keyword>
<dbReference type="InterPro" id="IPR007374">
    <property type="entry name" value="ASCH_domain"/>
</dbReference>
<dbReference type="PANTHER" id="PTHR39203">
    <property type="entry name" value="CYTOPLASMIC PROTEIN-RELATED"/>
    <property type="match status" value="1"/>
</dbReference>
<comment type="caution">
    <text evidence="2">The sequence shown here is derived from an EMBL/GenBank/DDBJ whole genome shotgun (WGS) entry which is preliminary data.</text>
</comment>
<evidence type="ECO:0000313" key="3">
    <source>
        <dbReference type="Proteomes" id="UP000037315"/>
    </source>
</evidence>
<dbReference type="STRING" id="1121863.GCA_000621185_02997"/>
<protein>
    <submittedName>
        <fullName evidence="2">Cytoplasmic protein</fullName>
    </submittedName>
</protein>
<feature type="domain" description="ASCH" evidence="1">
    <location>
        <begin position="16"/>
        <end position="133"/>
    </location>
</feature>
<dbReference type="SUPFAM" id="SSF88697">
    <property type="entry name" value="PUA domain-like"/>
    <property type="match status" value="1"/>
</dbReference>